<dbReference type="PANTHER" id="PTHR12829:SF4">
    <property type="entry name" value="N(6)-ADENINE-SPECIFIC METHYLTRANSFERASE METTL4"/>
    <property type="match status" value="1"/>
</dbReference>
<dbReference type="Proteomes" id="UP001159428">
    <property type="component" value="Unassembled WGS sequence"/>
</dbReference>
<dbReference type="PANTHER" id="PTHR12829">
    <property type="entry name" value="N6-ADENOSINE-METHYLTRANSFERASE"/>
    <property type="match status" value="1"/>
</dbReference>
<evidence type="ECO:0008006" key="5">
    <source>
        <dbReference type="Google" id="ProtNLM"/>
    </source>
</evidence>
<feature type="region of interest" description="Disordered" evidence="2">
    <location>
        <begin position="343"/>
        <end position="367"/>
    </location>
</feature>
<accession>A0AAU9WKD6</accession>
<reference evidence="3 4" key="1">
    <citation type="submission" date="2022-05" db="EMBL/GenBank/DDBJ databases">
        <authorList>
            <consortium name="Genoscope - CEA"/>
            <person name="William W."/>
        </authorList>
    </citation>
    <scope>NUCLEOTIDE SEQUENCE [LARGE SCALE GENOMIC DNA]</scope>
</reference>
<dbReference type="AlphaFoldDB" id="A0AAU9WKD6"/>
<name>A0AAU9WKD6_9CNID</name>
<keyword evidence="4" id="KW-1185">Reference proteome</keyword>
<comment type="caution">
    <text evidence="3">The sequence shown here is derived from an EMBL/GenBank/DDBJ whole genome shotgun (WGS) entry which is preliminary data.</text>
</comment>
<organism evidence="3 4">
    <name type="scientific">Pocillopora meandrina</name>
    <dbReference type="NCBI Taxonomy" id="46732"/>
    <lineage>
        <taxon>Eukaryota</taxon>
        <taxon>Metazoa</taxon>
        <taxon>Cnidaria</taxon>
        <taxon>Anthozoa</taxon>
        <taxon>Hexacorallia</taxon>
        <taxon>Scleractinia</taxon>
        <taxon>Astrocoeniina</taxon>
        <taxon>Pocilloporidae</taxon>
        <taxon>Pocillopora</taxon>
    </lineage>
</organism>
<protein>
    <recommendedName>
        <fullName evidence="5">Methyltransferase-like protein 4</fullName>
    </recommendedName>
</protein>
<dbReference type="EMBL" id="CALNXJ010000015">
    <property type="protein sequence ID" value="CAH3116806.1"/>
    <property type="molecule type" value="Genomic_DNA"/>
</dbReference>
<sequence length="576" mass="65258">MAVIGQCECGFLVDHRKSISESVSSLSLSCKEAFFALYEPYFRTSTNSSSSGSKKRKRKKSVQVVRTEEELDAAAHHGKIKDTISTGTEKLVRIGVDMGYFLPENDLSEQSNLESELALTDCKHFSGLSTDVQSHSRCLSSDHLEPLIIKGDFAGSEKSLLNRIIYYPGSKPTVLNVSGEKYILPADCNFLMSDAQNLGPLVNYAQCYGGYNLLVLDPPWFNKSAKRGSKYSFMSLWQIKSLPVPCLLAPGALVGIWVTNKQKYLRFTRTELFPHWSMELMAEWYWVKVTRKGELVTDLDSPHKKPYEPLLLGRFNPKMDGLRSSCCLINNKKNSSEKEMESAFVDRGSLNESSLPTKRKKISDNDDDIRKENTCDINKNTAMAISLEWNPPSIYQSVGEITSQDSRHCETGVQNPRNCWLNCQGVYHEDKMDITQGLNSPTEVVQKQQAMQKVKEQGQKGSIGFMKNSLKISSEQSEPKELEPDSKPCELLPYHQIICSVPCKIHSRKPPLHEIFSKYMPPNSLCLEMFARNLTPHWTSWGNEVLKFQSMEYFEECTTEQVPRKIQEKNSILTNC</sequence>
<gene>
    <name evidence="3" type="ORF">PMEA_00006631</name>
</gene>
<evidence type="ECO:0000313" key="4">
    <source>
        <dbReference type="Proteomes" id="UP001159428"/>
    </source>
</evidence>
<dbReference type="GO" id="GO:0005634">
    <property type="term" value="C:nucleus"/>
    <property type="evidence" value="ECO:0007669"/>
    <property type="project" value="TreeGrafter"/>
</dbReference>
<dbReference type="PROSITE" id="PS51143">
    <property type="entry name" value="MT_A70"/>
    <property type="match status" value="1"/>
</dbReference>
<comment type="similarity">
    <text evidence="1">Belongs to the MT-A70-like family.</text>
</comment>
<proteinExistence type="inferred from homology"/>
<dbReference type="Pfam" id="PF05063">
    <property type="entry name" value="MT-A70"/>
    <property type="match status" value="2"/>
</dbReference>
<evidence type="ECO:0000256" key="2">
    <source>
        <dbReference type="SAM" id="MobiDB-lite"/>
    </source>
</evidence>
<dbReference type="InterPro" id="IPR007757">
    <property type="entry name" value="MT-A70-like"/>
</dbReference>
<evidence type="ECO:0000256" key="1">
    <source>
        <dbReference type="PROSITE-ProRule" id="PRU00489"/>
    </source>
</evidence>
<evidence type="ECO:0000313" key="3">
    <source>
        <dbReference type="EMBL" id="CAH3116806.1"/>
    </source>
</evidence>
<dbReference type="GO" id="GO:0008168">
    <property type="term" value="F:methyltransferase activity"/>
    <property type="evidence" value="ECO:0007669"/>
    <property type="project" value="TreeGrafter"/>
</dbReference>